<evidence type="ECO:0000313" key="2">
    <source>
        <dbReference type="EnsemblMetazoa" id="G26284.3:cds"/>
    </source>
</evidence>
<keyword evidence="1" id="KW-0812">Transmembrane</keyword>
<dbReference type="OMA" id="LAYMRWR"/>
<dbReference type="OrthoDB" id="10037790at2759"/>
<dbReference type="GO" id="GO:0005743">
    <property type="term" value="C:mitochondrial inner membrane"/>
    <property type="evidence" value="ECO:0007669"/>
    <property type="project" value="TreeGrafter"/>
</dbReference>
<keyword evidence="1" id="KW-0472">Membrane</keyword>
<feature type="transmembrane region" description="Helical" evidence="1">
    <location>
        <begin position="12"/>
        <end position="29"/>
    </location>
</feature>
<dbReference type="GO" id="GO:0032981">
    <property type="term" value="P:mitochondrial respiratory chain complex I assembly"/>
    <property type="evidence" value="ECO:0007669"/>
    <property type="project" value="TreeGrafter"/>
</dbReference>
<name>A0A8W8L445_MAGGI</name>
<keyword evidence="1" id="KW-1133">Transmembrane helix</keyword>
<evidence type="ECO:0000256" key="1">
    <source>
        <dbReference type="SAM" id="Phobius"/>
    </source>
</evidence>
<reference evidence="2" key="1">
    <citation type="submission" date="2022-08" db="UniProtKB">
        <authorList>
            <consortium name="EnsemblMetazoa"/>
        </authorList>
    </citation>
    <scope>IDENTIFICATION</scope>
    <source>
        <strain evidence="2">05x7-T-G4-1.051#20</strain>
    </source>
</reference>
<dbReference type="EnsemblMetazoa" id="G26284.3">
    <property type="protein sequence ID" value="G26284.3:cds"/>
    <property type="gene ID" value="G26284"/>
</dbReference>
<protein>
    <submittedName>
        <fullName evidence="2">Uncharacterized protein</fullName>
    </submittedName>
</protein>
<accession>A0A8W8L445</accession>
<dbReference type="PANTHER" id="PTHR47148:SF1">
    <property type="entry name" value="CYTOCHROME C OXIDASE ASSEMBLY FACTOR 1 HOMOLOG"/>
    <property type="match status" value="1"/>
</dbReference>
<dbReference type="InterPro" id="IPR014807">
    <property type="entry name" value="Coa1"/>
</dbReference>
<dbReference type="AlphaFoldDB" id="A0A8W8L445"/>
<dbReference type="GO" id="GO:0033617">
    <property type="term" value="P:mitochondrial respiratory chain complex IV assembly"/>
    <property type="evidence" value="ECO:0007669"/>
    <property type="project" value="TreeGrafter"/>
</dbReference>
<evidence type="ECO:0000313" key="3">
    <source>
        <dbReference type="Proteomes" id="UP000005408"/>
    </source>
</evidence>
<organism evidence="2 3">
    <name type="scientific">Magallana gigas</name>
    <name type="common">Pacific oyster</name>
    <name type="synonym">Crassostrea gigas</name>
    <dbReference type="NCBI Taxonomy" id="29159"/>
    <lineage>
        <taxon>Eukaryota</taxon>
        <taxon>Metazoa</taxon>
        <taxon>Spiralia</taxon>
        <taxon>Lophotrochozoa</taxon>
        <taxon>Mollusca</taxon>
        <taxon>Bivalvia</taxon>
        <taxon>Autobranchia</taxon>
        <taxon>Pteriomorphia</taxon>
        <taxon>Ostreida</taxon>
        <taxon>Ostreoidea</taxon>
        <taxon>Ostreidae</taxon>
        <taxon>Magallana</taxon>
    </lineage>
</organism>
<dbReference type="EnsemblMetazoa" id="G26284.1">
    <property type="protein sequence ID" value="G26284.1:cds"/>
    <property type="gene ID" value="G26284"/>
</dbReference>
<proteinExistence type="predicted"/>
<sequence length="156" mass="17737">MSSVFNELNQKLALLSVTGLAAILGLNSFRGFIHHKKIRESGFYKDSLEMVNHYPPAVEHLGKPIKGHRITYADPENKLTDTDICVKVPLHGPEGDGILYTWATRKSMKDKWIIDRLDIKILNGGKWTFYVKEAQPEELNENGTEETNNTEDKNKI</sequence>
<dbReference type="PANTHER" id="PTHR47148">
    <property type="entry name" value="CYTOCHROME C OXIDASE ASSEMBLY FACTOR 1 HOMOLOG"/>
    <property type="match status" value="1"/>
</dbReference>
<keyword evidence="3" id="KW-1185">Reference proteome</keyword>
<dbReference type="Pfam" id="PF08695">
    <property type="entry name" value="Coa1"/>
    <property type="match status" value="1"/>
</dbReference>
<dbReference type="EnsemblMetazoa" id="G26284.2">
    <property type="protein sequence ID" value="G26284.2:cds"/>
    <property type="gene ID" value="G26284"/>
</dbReference>
<dbReference type="Proteomes" id="UP000005408">
    <property type="component" value="Unassembled WGS sequence"/>
</dbReference>